<keyword evidence="2" id="KW-1185">Reference proteome</keyword>
<sequence>MLHPQTCHYYCQTPPRDRCHIILYGDCLKMMSKDKIKNKETEKNVTVEGSDTIRDPLTMDPPVRVDDSFVHEYVEFYLLHQLEDELQPYLALALEHSAEVCTFGPGDYPEYEVIASYATLGCTWPFVYFCDRFASLLLLGHENFLVEWGLSPAQARLLMDVVHGRSTNDPCIVSEDLGPVPIFLLVVEQRPRRQ</sequence>
<reference evidence="1 2" key="1">
    <citation type="submission" date="2020-02" db="EMBL/GenBank/DDBJ databases">
        <authorList>
            <person name="Ferguson B K."/>
        </authorList>
    </citation>
    <scope>NUCLEOTIDE SEQUENCE [LARGE SCALE GENOMIC DNA]</scope>
</reference>
<dbReference type="AlphaFoldDB" id="A0A6H5IPQ1"/>
<gene>
    <name evidence="1" type="ORF">TBRA_LOCUS12001</name>
</gene>
<evidence type="ECO:0000313" key="1">
    <source>
        <dbReference type="EMBL" id="CAB0040274.1"/>
    </source>
</evidence>
<evidence type="ECO:0000313" key="2">
    <source>
        <dbReference type="Proteomes" id="UP000479190"/>
    </source>
</evidence>
<dbReference type="Proteomes" id="UP000479190">
    <property type="component" value="Unassembled WGS sequence"/>
</dbReference>
<dbReference type="EMBL" id="CADCXV010001015">
    <property type="protein sequence ID" value="CAB0040274.1"/>
    <property type="molecule type" value="Genomic_DNA"/>
</dbReference>
<accession>A0A6H5IPQ1</accession>
<name>A0A6H5IPQ1_9HYME</name>
<protein>
    <submittedName>
        <fullName evidence="1">Uncharacterized protein</fullName>
    </submittedName>
</protein>
<organism evidence="1 2">
    <name type="scientific">Trichogramma brassicae</name>
    <dbReference type="NCBI Taxonomy" id="86971"/>
    <lineage>
        <taxon>Eukaryota</taxon>
        <taxon>Metazoa</taxon>
        <taxon>Ecdysozoa</taxon>
        <taxon>Arthropoda</taxon>
        <taxon>Hexapoda</taxon>
        <taxon>Insecta</taxon>
        <taxon>Pterygota</taxon>
        <taxon>Neoptera</taxon>
        <taxon>Endopterygota</taxon>
        <taxon>Hymenoptera</taxon>
        <taxon>Apocrita</taxon>
        <taxon>Proctotrupomorpha</taxon>
        <taxon>Chalcidoidea</taxon>
        <taxon>Trichogrammatidae</taxon>
        <taxon>Trichogramma</taxon>
    </lineage>
</organism>
<proteinExistence type="predicted"/>